<evidence type="ECO:0000256" key="2">
    <source>
        <dbReference type="ARBA" id="ARBA00004225"/>
    </source>
</evidence>
<sequence>MVSLTVFVKFILLIISVLIGVAFLTLFEQKVLSYSQSRKGPIKVGYKGVLQPFSDALKLFSKEVLFPYASNMYIYFFAPVLALGVVLATWLVYPSFLGSGEINLSVVFIMCCLSAGVYALLGAGWASNSKFALLGGLRAVAQTISYEVNFSLILLSFIVLTMSFEVEVFMLYSGGWLGFVAPPLAAAWFISALAETSRTPFDFSEGESEIVSGFNIEFSSGPFALFFLAEYGSILFMSTLFSVIFLGGEDGVLYFYMKIGAVLFMFIWVRATLPRLRYDKLMNLSWVVFLPVSISYLIFFVGVLMSFAI</sequence>
<feature type="transmembrane region" description="Helical" evidence="12">
    <location>
        <begin position="223"/>
        <end position="247"/>
    </location>
</feature>
<dbReference type="GO" id="GO:0005743">
    <property type="term" value="C:mitochondrial inner membrane"/>
    <property type="evidence" value="ECO:0007669"/>
    <property type="project" value="UniProtKB-SubCell"/>
</dbReference>
<evidence type="ECO:0000313" key="13">
    <source>
        <dbReference type="EMBL" id="VFU78793.1"/>
    </source>
</evidence>
<dbReference type="Pfam" id="PF00146">
    <property type="entry name" value="NADHdh"/>
    <property type="match status" value="1"/>
</dbReference>
<dbReference type="PANTHER" id="PTHR11432:SF3">
    <property type="entry name" value="NADH-UBIQUINONE OXIDOREDUCTASE CHAIN 1"/>
    <property type="match status" value="1"/>
</dbReference>
<dbReference type="InterPro" id="IPR001694">
    <property type="entry name" value="NADH_UbQ_OxRdtase_su1/FPO"/>
</dbReference>
<reference evidence="13" key="1">
    <citation type="submission" date="2019-03" db="EMBL/GenBank/DDBJ databases">
        <authorList>
            <person name="Lefebure T."/>
            <person name="Lefebure T."/>
        </authorList>
    </citation>
    <scope>NUCLEOTIDE SEQUENCE [LARGE SCALE GENOMIC DNA]</scope>
</reference>
<feature type="transmembrane region" description="Helical" evidence="12">
    <location>
        <begin position="146"/>
        <end position="164"/>
    </location>
</feature>
<feature type="transmembrane region" description="Helical" evidence="12">
    <location>
        <begin position="105"/>
        <end position="126"/>
    </location>
</feature>
<evidence type="ECO:0000256" key="7">
    <source>
        <dbReference type="ARBA" id="ARBA00022989"/>
    </source>
</evidence>
<evidence type="ECO:0000256" key="11">
    <source>
        <dbReference type="RuleBase" id="RU000473"/>
    </source>
</evidence>
<dbReference type="HAMAP" id="MF_01350">
    <property type="entry name" value="NDH1_NuoH"/>
    <property type="match status" value="1"/>
</dbReference>
<gene>
    <name evidence="13" type="primary">nad1</name>
    <name evidence="13" type="ORF">PIBBMT01_0032</name>
</gene>
<dbReference type="EMBL" id="LR536606">
    <property type="protein sequence ID" value="VFU78793.1"/>
    <property type="molecule type" value="Genomic_DNA"/>
</dbReference>
<feature type="transmembrane region" description="Helical" evidence="12">
    <location>
        <begin position="6"/>
        <end position="27"/>
    </location>
</feature>
<name>A0A485M8Z4_9CRUS</name>
<dbReference type="GO" id="GO:0003954">
    <property type="term" value="F:NADH dehydrogenase activity"/>
    <property type="evidence" value="ECO:0007669"/>
    <property type="project" value="TreeGrafter"/>
</dbReference>
<proteinExistence type="inferred from homology"/>
<evidence type="ECO:0000256" key="3">
    <source>
        <dbReference type="ARBA" id="ARBA00010535"/>
    </source>
</evidence>
<comment type="catalytic activity">
    <reaction evidence="11">
        <text>a ubiquinone + NADH + 5 H(+)(in) = a ubiquinol + NAD(+) + 4 H(+)(out)</text>
        <dbReference type="Rhea" id="RHEA:29091"/>
        <dbReference type="Rhea" id="RHEA-COMP:9565"/>
        <dbReference type="Rhea" id="RHEA-COMP:9566"/>
        <dbReference type="ChEBI" id="CHEBI:15378"/>
        <dbReference type="ChEBI" id="CHEBI:16389"/>
        <dbReference type="ChEBI" id="CHEBI:17976"/>
        <dbReference type="ChEBI" id="CHEBI:57540"/>
        <dbReference type="ChEBI" id="CHEBI:57945"/>
        <dbReference type="EC" id="7.1.1.2"/>
    </reaction>
</comment>
<keyword evidence="5" id="KW-0813">Transport</keyword>
<comment type="similarity">
    <text evidence="3 10">Belongs to the complex I subunit 1 family.</text>
</comment>
<evidence type="ECO:0000256" key="4">
    <source>
        <dbReference type="ARBA" id="ARBA00021009"/>
    </source>
</evidence>
<dbReference type="InterPro" id="IPR018086">
    <property type="entry name" value="NADH_UbQ_OxRdtase_su1_CS"/>
</dbReference>
<comment type="subcellular location">
    <subcellularLocation>
        <location evidence="10">Mitochondrion inner membrane</location>
        <topology evidence="10">Multi-pass membrane protein</topology>
    </subcellularLocation>
    <subcellularLocation>
        <location evidence="2">Mitochondrion membrane</location>
        <topology evidence="2">Multi-pass membrane protein</topology>
    </subcellularLocation>
</comment>
<evidence type="ECO:0000256" key="6">
    <source>
        <dbReference type="ARBA" id="ARBA00022692"/>
    </source>
</evidence>
<keyword evidence="7 12" id="KW-1133">Transmembrane helix</keyword>
<evidence type="ECO:0000256" key="10">
    <source>
        <dbReference type="RuleBase" id="RU000471"/>
    </source>
</evidence>
<evidence type="ECO:0000256" key="5">
    <source>
        <dbReference type="ARBA" id="ARBA00022448"/>
    </source>
</evidence>
<keyword evidence="10" id="KW-0520">NAD</keyword>
<feature type="transmembrane region" description="Helical" evidence="12">
    <location>
        <begin position="176"/>
        <end position="194"/>
    </location>
</feature>
<dbReference type="GO" id="GO:0009060">
    <property type="term" value="P:aerobic respiration"/>
    <property type="evidence" value="ECO:0007669"/>
    <property type="project" value="TreeGrafter"/>
</dbReference>
<feature type="transmembrane region" description="Helical" evidence="12">
    <location>
        <begin position="72"/>
        <end position="93"/>
    </location>
</feature>
<geneLocation type="mitochondrion" evidence="13"/>
<accession>A0A485M8Z4</accession>
<dbReference type="PANTHER" id="PTHR11432">
    <property type="entry name" value="NADH DEHYDROGENASE SUBUNIT 1"/>
    <property type="match status" value="1"/>
</dbReference>
<comment type="function">
    <text evidence="1">Core subunit of the mitochondrial membrane respiratory chain NADH dehydrogenase (Complex I) that is believed to belong to the minimal assembly required for catalysis. Complex I functions in the transfer of electrons from NADH to the respiratory chain. The immediate electron acceptor for the enzyme is believed to be ubiquinone.</text>
</comment>
<organism evidence="13">
    <name type="scientific">Proasellus ibericus</name>
    <dbReference type="NCBI Taxonomy" id="1281981"/>
    <lineage>
        <taxon>Eukaryota</taxon>
        <taxon>Metazoa</taxon>
        <taxon>Ecdysozoa</taxon>
        <taxon>Arthropoda</taxon>
        <taxon>Crustacea</taxon>
        <taxon>Multicrustacea</taxon>
        <taxon>Malacostraca</taxon>
        <taxon>Eumalacostraca</taxon>
        <taxon>Peracarida</taxon>
        <taxon>Isopoda</taxon>
        <taxon>Asellota</taxon>
        <taxon>Aselloidea</taxon>
        <taxon>Asellidae</taxon>
        <taxon>Proasellus</taxon>
    </lineage>
</organism>
<keyword evidence="11 13" id="KW-0496">Mitochondrion</keyword>
<evidence type="ECO:0000256" key="8">
    <source>
        <dbReference type="ARBA" id="ARBA00023075"/>
    </source>
</evidence>
<keyword evidence="8 11" id="KW-0830">Ubiquinone</keyword>
<dbReference type="AlphaFoldDB" id="A0A485M8Z4"/>
<evidence type="ECO:0000256" key="12">
    <source>
        <dbReference type="SAM" id="Phobius"/>
    </source>
</evidence>
<keyword evidence="9 12" id="KW-0472">Membrane</keyword>
<feature type="transmembrane region" description="Helical" evidence="12">
    <location>
        <begin position="285"/>
        <end position="308"/>
    </location>
</feature>
<evidence type="ECO:0000256" key="1">
    <source>
        <dbReference type="ARBA" id="ARBA00003257"/>
    </source>
</evidence>
<dbReference type="EC" id="7.1.1.2" evidence="11"/>
<dbReference type="GO" id="GO:0008137">
    <property type="term" value="F:NADH dehydrogenase (ubiquinone) activity"/>
    <property type="evidence" value="ECO:0007669"/>
    <property type="project" value="UniProtKB-EC"/>
</dbReference>
<feature type="transmembrane region" description="Helical" evidence="12">
    <location>
        <begin position="253"/>
        <end position="273"/>
    </location>
</feature>
<dbReference type="PROSITE" id="PS00667">
    <property type="entry name" value="COMPLEX1_ND1_1"/>
    <property type="match status" value="1"/>
</dbReference>
<evidence type="ECO:0000256" key="9">
    <source>
        <dbReference type="ARBA" id="ARBA00023136"/>
    </source>
</evidence>
<keyword evidence="6 10" id="KW-0812">Transmembrane</keyword>
<dbReference type="PROSITE" id="PS00668">
    <property type="entry name" value="COMPLEX1_ND1_2"/>
    <property type="match status" value="1"/>
</dbReference>
<protein>
    <recommendedName>
        <fullName evidence="4 11">NADH-ubiquinone oxidoreductase chain 1</fullName>
        <ecNumber evidence="11">7.1.1.2</ecNumber>
    </recommendedName>
</protein>